<sequence>MLKRTSKQLSLFSSLEDMLSHEHPLFQLSNKINWECFENAFSPLYCSTNGRPAHPIRLMCGLLILKHLRRNVSDEMVVSQWSENVYYQYFCGGLEFMPKQPCDASELVHFRNRIGEEGMELVLAESIRVNTDHDNEDHFDTAFIDSTVQEKNITYPTDAKLHKKIIKNVLKIVHDKSLPLRQSYTRTLKGIYRSQRFRNHPKNRKKALKADRQLRTIAGRLVRELERNLGGKKGYENMFELYYRVLSQNRKSKNKVYSLHEPDVVCVSKGKEHKQYEFGNKVSILRSWSGLILGACSFRNEYDGHTIEKTLEQTQRMTGRKVDKLAGDRGYRGIKQIGQTKILIPDHS</sequence>
<dbReference type="Proteomes" id="UP000018727">
    <property type="component" value="Unassembled WGS sequence"/>
</dbReference>
<organism evidence="4 6">
    <name type="scientific">Prevotella nigrescens CC14M</name>
    <dbReference type="NCBI Taxonomy" id="1073366"/>
    <lineage>
        <taxon>Bacteria</taxon>
        <taxon>Pseudomonadati</taxon>
        <taxon>Bacteroidota</taxon>
        <taxon>Bacteroidia</taxon>
        <taxon>Bacteroidales</taxon>
        <taxon>Prevotellaceae</taxon>
        <taxon>Prevotella</taxon>
    </lineage>
</organism>
<dbReference type="EMBL" id="AZJH01000034">
    <property type="protein sequence ID" value="ETD27096.1"/>
    <property type="molecule type" value="Genomic_DNA"/>
</dbReference>
<dbReference type="InterPro" id="IPR047710">
    <property type="entry name" value="Transpos_IS5-like"/>
</dbReference>
<evidence type="ECO:0000313" key="6">
    <source>
        <dbReference type="Proteomes" id="UP000018727"/>
    </source>
</evidence>
<dbReference type="NCBIfam" id="NF033578">
    <property type="entry name" value="transpos_IS5_1"/>
    <property type="match status" value="1"/>
</dbReference>
<dbReference type="Pfam" id="PF05598">
    <property type="entry name" value="DUF772"/>
    <property type="match status" value="1"/>
</dbReference>
<dbReference type="PATRIC" id="fig|1073366.3.peg.2171"/>
<dbReference type="AlphaFoldDB" id="V8CGZ0"/>
<reference evidence="4 6" key="1">
    <citation type="submission" date="2013-10" db="EMBL/GenBank/DDBJ databases">
        <title>The Genome Sequence of Prevotella nigrescens CC14M.</title>
        <authorList>
            <consortium name="The Broad Institute Genomics Platform"/>
            <person name="Earl A."/>
            <person name="Allen-Vercoe E."/>
            <person name="Daigneault M."/>
            <person name="Young S.K."/>
            <person name="Zeng Q."/>
            <person name="Gargeya S."/>
            <person name="Fitzgerald M."/>
            <person name="Abouelleil A."/>
            <person name="Alvarado L."/>
            <person name="Chapman S.B."/>
            <person name="Gainer-Dewar J."/>
            <person name="Goldberg J."/>
            <person name="Griggs A."/>
            <person name="Gujja S."/>
            <person name="Hansen M."/>
            <person name="Howarth C."/>
            <person name="Imamovic A."/>
            <person name="Ireland A."/>
            <person name="Larimer J."/>
            <person name="McCowan C."/>
            <person name="Murphy C."/>
            <person name="Pearson M."/>
            <person name="Poon T.W."/>
            <person name="Priest M."/>
            <person name="Roberts A."/>
            <person name="Saif S."/>
            <person name="Shea T."/>
            <person name="Sykes S."/>
            <person name="Wortman J."/>
            <person name="Nusbaum C."/>
            <person name="Birren B."/>
        </authorList>
    </citation>
    <scope>NUCLEOTIDE SEQUENCE [LARGE SCALE GENOMIC DNA]</scope>
    <source>
        <strain evidence="4 6">CC14M</strain>
    </source>
</reference>
<name>V8CGZ0_9BACT</name>
<dbReference type="EMBL" id="AZJH01000040">
    <property type="protein sequence ID" value="ETD25455.1"/>
    <property type="molecule type" value="Genomic_DNA"/>
</dbReference>
<dbReference type="HOGENOM" id="CLU_040038_0_0_10"/>
<evidence type="ECO:0000313" key="2">
    <source>
        <dbReference type="EMBL" id="ETD22608.1"/>
    </source>
</evidence>
<feature type="domain" description="Transposase InsH N-terminal" evidence="1">
    <location>
        <begin position="14"/>
        <end position="113"/>
    </location>
</feature>
<proteinExistence type="predicted"/>
<evidence type="ECO:0000313" key="3">
    <source>
        <dbReference type="EMBL" id="ETD25455.1"/>
    </source>
</evidence>
<protein>
    <recommendedName>
        <fullName evidence="1">Transposase InsH N-terminal domain-containing protein</fullName>
    </recommendedName>
</protein>
<keyword evidence="6" id="KW-1185">Reference proteome</keyword>
<evidence type="ECO:0000259" key="1">
    <source>
        <dbReference type="Pfam" id="PF05598"/>
    </source>
</evidence>
<evidence type="ECO:0000313" key="5">
    <source>
        <dbReference type="EMBL" id="ETD27096.1"/>
    </source>
</evidence>
<accession>V8CGZ0</accession>
<gene>
    <name evidence="5" type="ORF">HMPREF1173_02121</name>
    <name evidence="4" type="ORF">HMPREF1173_02247</name>
    <name evidence="3" type="ORF">HMPREF1173_02396</name>
    <name evidence="2" type="ORF">HMPREF1173_02617</name>
</gene>
<comment type="caution">
    <text evidence="4">The sequence shown here is derived from an EMBL/GenBank/DDBJ whole genome shotgun (WGS) entry which is preliminary data.</text>
</comment>
<dbReference type="InterPro" id="IPR008490">
    <property type="entry name" value="Transposase_InsH_N"/>
</dbReference>
<evidence type="ECO:0000313" key="4">
    <source>
        <dbReference type="EMBL" id="ETD26280.1"/>
    </source>
</evidence>
<dbReference type="PANTHER" id="PTHR33803">
    <property type="entry name" value="IS1478 TRANSPOSASE"/>
    <property type="match status" value="1"/>
</dbReference>
<dbReference type="EMBL" id="AZJH01000037">
    <property type="protein sequence ID" value="ETD26280.1"/>
    <property type="molecule type" value="Genomic_DNA"/>
</dbReference>
<dbReference type="PANTHER" id="PTHR33803:SF3">
    <property type="entry name" value="BLL1974 PROTEIN"/>
    <property type="match status" value="1"/>
</dbReference>
<dbReference type="EMBL" id="AZJH01000051">
    <property type="protein sequence ID" value="ETD22608.1"/>
    <property type="molecule type" value="Genomic_DNA"/>
</dbReference>